<keyword evidence="10" id="KW-1185">Reference proteome</keyword>
<evidence type="ECO:0000256" key="5">
    <source>
        <dbReference type="ARBA" id="ARBA00022989"/>
    </source>
</evidence>
<evidence type="ECO:0000256" key="8">
    <source>
        <dbReference type="SAM" id="Phobius"/>
    </source>
</evidence>
<evidence type="ECO:0000256" key="6">
    <source>
        <dbReference type="ARBA" id="ARBA00023136"/>
    </source>
</evidence>
<dbReference type="PANTHER" id="PTHR48086:SF4">
    <property type="entry name" value="SODIUM_PANTOTHENATE SYMPORTER"/>
    <property type="match status" value="1"/>
</dbReference>
<dbReference type="PANTHER" id="PTHR48086">
    <property type="entry name" value="SODIUM/PROLINE SYMPORTER-RELATED"/>
    <property type="match status" value="1"/>
</dbReference>
<evidence type="ECO:0000313" key="9">
    <source>
        <dbReference type="EMBL" id="MCQ1530730.1"/>
    </source>
</evidence>
<organism evidence="9 10">
    <name type="scientific">Lutispora saccharofermentans</name>
    <dbReference type="NCBI Taxonomy" id="3024236"/>
    <lineage>
        <taxon>Bacteria</taxon>
        <taxon>Bacillati</taxon>
        <taxon>Bacillota</taxon>
        <taxon>Clostridia</taxon>
        <taxon>Lutisporales</taxon>
        <taxon>Lutisporaceae</taxon>
        <taxon>Lutispora</taxon>
    </lineage>
</organism>
<keyword evidence="4 8" id="KW-0812">Transmembrane</keyword>
<comment type="subcellular location">
    <subcellularLocation>
        <location evidence="1">Membrane</location>
        <topology evidence="1">Multi-pass membrane protein</topology>
    </subcellularLocation>
</comment>
<evidence type="ECO:0000256" key="3">
    <source>
        <dbReference type="ARBA" id="ARBA00022448"/>
    </source>
</evidence>
<feature type="transmembrane region" description="Helical" evidence="8">
    <location>
        <begin position="281"/>
        <end position="306"/>
    </location>
</feature>
<evidence type="ECO:0000313" key="10">
    <source>
        <dbReference type="Proteomes" id="UP001651880"/>
    </source>
</evidence>
<feature type="transmembrane region" description="Helical" evidence="8">
    <location>
        <begin position="79"/>
        <end position="105"/>
    </location>
</feature>
<keyword evidence="5 8" id="KW-1133">Transmembrane helix</keyword>
<keyword evidence="6 8" id="KW-0472">Membrane</keyword>
<protein>
    <submittedName>
        <fullName evidence="9">Sodium/pantothenate symporter</fullName>
    </submittedName>
</protein>
<feature type="transmembrane region" description="Helical" evidence="8">
    <location>
        <begin position="430"/>
        <end position="451"/>
    </location>
</feature>
<evidence type="ECO:0000256" key="7">
    <source>
        <dbReference type="RuleBase" id="RU362091"/>
    </source>
</evidence>
<accession>A0ABT1NHF5</accession>
<sequence>MAVEISSNARMFIIITFIIYSMVLIGMGLYSKRSMDKTSLDKYVDEFYTGGRGMGALVVALMVAASLCSAGTFLGGPGLAYSVGLTWVMAGFSQNFMNFTVLGEIGKKVGIVSRRINAQSYLDLFSSRYNGNKFIALFGVLAIILFLGSYVVAQFIGGARLFESMTGLPYIVGLILFAGVVLITAALGGVKGVAIAIAFQGIVMTIAVVTLFIATLMHLGPLEIVYEKLIHIDPNLVTPWNWSPAYQFSLWIVYGLVYIGLPHGAMGTLTYKDTKAMHKAIIIGVFFVTLWTLMLIWTGSLGRTIFTDIPVPDQIIPSIAMTVLPPWLAGLTLAGVAGAIQSTVGSMVIVISSTFIRNAYQAFINPKADSKKLKKVTIFATVLICIGIFLAAIKPPAALQYFITFAIGGLGSSFFWPLLLGIYWRRANEYGAAAGMAGGMITYILGASNILPITMGMNAIFIALIVSGILTVVISLATRKPPKGVVMIWFGKAYPKSIAD</sequence>
<evidence type="ECO:0000256" key="4">
    <source>
        <dbReference type="ARBA" id="ARBA00022692"/>
    </source>
</evidence>
<gene>
    <name evidence="9" type="primary">panF</name>
    <name evidence="9" type="ORF">LJD61_14400</name>
</gene>
<dbReference type="Proteomes" id="UP001651880">
    <property type="component" value="Unassembled WGS sequence"/>
</dbReference>
<proteinExistence type="inferred from homology"/>
<evidence type="ECO:0000256" key="2">
    <source>
        <dbReference type="ARBA" id="ARBA00006434"/>
    </source>
</evidence>
<dbReference type="PROSITE" id="PS50283">
    <property type="entry name" value="NA_SOLUT_SYMP_3"/>
    <property type="match status" value="1"/>
</dbReference>
<dbReference type="InterPro" id="IPR011849">
    <property type="entry name" value="Na/pantothenate_symporter"/>
</dbReference>
<feature type="transmembrane region" description="Helical" evidence="8">
    <location>
        <begin position="326"/>
        <end position="356"/>
    </location>
</feature>
<dbReference type="Gene3D" id="1.20.1730.10">
    <property type="entry name" value="Sodium/glucose cotransporter"/>
    <property type="match status" value="1"/>
</dbReference>
<feature type="transmembrane region" description="Helical" evidence="8">
    <location>
        <begin position="197"/>
        <end position="219"/>
    </location>
</feature>
<dbReference type="EMBL" id="JAJEKE010000014">
    <property type="protein sequence ID" value="MCQ1530730.1"/>
    <property type="molecule type" value="Genomic_DNA"/>
</dbReference>
<dbReference type="NCBIfam" id="TIGR02119">
    <property type="entry name" value="panF"/>
    <property type="match status" value="1"/>
</dbReference>
<keyword evidence="3" id="KW-0813">Transport</keyword>
<feature type="transmembrane region" description="Helical" evidence="8">
    <location>
        <begin position="457"/>
        <end position="477"/>
    </location>
</feature>
<dbReference type="InterPro" id="IPR038377">
    <property type="entry name" value="Na/Glc_symporter_sf"/>
</dbReference>
<evidence type="ECO:0000256" key="1">
    <source>
        <dbReference type="ARBA" id="ARBA00004141"/>
    </source>
</evidence>
<dbReference type="RefSeq" id="WP_255228251.1">
    <property type="nucleotide sequence ID" value="NZ_JAJEKE010000014.1"/>
</dbReference>
<dbReference type="InterPro" id="IPR050277">
    <property type="entry name" value="Sodium:Solute_Symporter"/>
</dbReference>
<feature type="transmembrane region" description="Helical" evidence="8">
    <location>
        <begin position="399"/>
        <end position="423"/>
    </location>
</feature>
<feature type="transmembrane region" description="Helical" evidence="8">
    <location>
        <begin position="376"/>
        <end position="393"/>
    </location>
</feature>
<dbReference type="InterPro" id="IPR001734">
    <property type="entry name" value="Na/solute_symporter"/>
</dbReference>
<name>A0ABT1NHF5_9FIRM</name>
<feature type="transmembrane region" description="Helical" evidence="8">
    <location>
        <begin position="51"/>
        <end position="73"/>
    </location>
</feature>
<comment type="similarity">
    <text evidence="2 7">Belongs to the sodium:solute symporter (SSF) (TC 2.A.21) family.</text>
</comment>
<comment type="caution">
    <text evidence="9">The sequence shown here is derived from an EMBL/GenBank/DDBJ whole genome shotgun (WGS) entry which is preliminary data.</text>
</comment>
<dbReference type="Pfam" id="PF00474">
    <property type="entry name" value="SSF"/>
    <property type="match status" value="1"/>
</dbReference>
<dbReference type="NCBIfam" id="TIGR00813">
    <property type="entry name" value="sss"/>
    <property type="match status" value="1"/>
</dbReference>
<feature type="transmembrane region" description="Helical" evidence="8">
    <location>
        <begin position="248"/>
        <end position="269"/>
    </location>
</feature>
<feature type="transmembrane region" description="Helical" evidence="8">
    <location>
        <begin position="12"/>
        <end position="30"/>
    </location>
</feature>
<feature type="transmembrane region" description="Helical" evidence="8">
    <location>
        <begin position="168"/>
        <end position="190"/>
    </location>
</feature>
<reference evidence="9 10" key="1">
    <citation type="submission" date="2021-10" db="EMBL/GenBank/DDBJ databases">
        <title>Lutispora strain m25 sp. nov., a thermophilic, non-spore-forming bacterium isolated from a lab-scale methanogenic bioreactor digesting anaerobic sludge.</title>
        <authorList>
            <person name="El Houari A."/>
            <person name="Mcdonald J."/>
        </authorList>
    </citation>
    <scope>NUCLEOTIDE SEQUENCE [LARGE SCALE GENOMIC DNA]</scope>
    <source>
        <strain evidence="10">m25</strain>
    </source>
</reference>
<feature type="transmembrane region" description="Helical" evidence="8">
    <location>
        <begin position="134"/>
        <end position="156"/>
    </location>
</feature>